<dbReference type="RefSeq" id="WP_007154704.1">
    <property type="nucleotide sequence ID" value="NZ_ABCP01000029.1"/>
</dbReference>
<evidence type="ECO:0000313" key="3">
    <source>
        <dbReference type="Proteomes" id="UP000005856"/>
    </source>
</evidence>
<sequence>MKPTLCVFAFLAAFSLNSWAQEVDYDKRNMHIFCASHLAVISDTLDEQKDEYKALTFMSGVHRDEAREMGATEKHFDDVVAYLKKARKNNKPKWNKLTSQSRNVCFPQS</sequence>
<reference evidence="2 3" key="1">
    <citation type="submission" date="2007-06" db="EMBL/GenBank/DDBJ databases">
        <authorList>
            <person name="Green D."/>
            <person name="Ferriera S."/>
            <person name="Johnson J."/>
            <person name="Kravitz S."/>
            <person name="Beeson K."/>
            <person name="Sutton G."/>
            <person name="Rogers Y.-H."/>
            <person name="Friedman R."/>
            <person name="Frazier M."/>
            <person name="Venter J.C."/>
        </authorList>
    </citation>
    <scope>NUCLEOTIDE SEQUENCE [LARGE SCALE GENOMIC DNA]</scope>
    <source>
        <strain evidence="2 3">DG893</strain>
    </source>
</reference>
<keyword evidence="3" id="KW-1185">Reference proteome</keyword>
<proteinExistence type="predicted"/>
<dbReference type="EMBL" id="ABCP01000029">
    <property type="protein sequence ID" value="EDM46793.1"/>
    <property type="molecule type" value="Genomic_DNA"/>
</dbReference>
<evidence type="ECO:0000313" key="2">
    <source>
        <dbReference type="EMBL" id="EDM46793.1"/>
    </source>
</evidence>
<feature type="signal peptide" evidence="1">
    <location>
        <begin position="1"/>
        <end position="20"/>
    </location>
</feature>
<protein>
    <submittedName>
        <fullName evidence="2">Uncharacterized protein</fullName>
    </submittedName>
</protein>
<name>A6F365_9GAMM</name>
<comment type="caution">
    <text evidence="2">The sequence shown here is derived from an EMBL/GenBank/DDBJ whole genome shotgun (WGS) entry which is preliminary data.</text>
</comment>
<dbReference type="STRING" id="443152.MDG893_08975"/>
<gene>
    <name evidence="2" type="ORF">MDG893_08975</name>
</gene>
<organism evidence="2 3">
    <name type="scientific">Marinobacter algicola DG893</name>
    <dbReference type="NCBI Taxonomy" id="443152"/>
    <lineage>
        <taxon>Bacteria</taxon>
        <taxon>Pseudomonadati</taxon>
        <taxon>Pseudomonadota</taxon>
        <taxon>Gammaproteobacteria</taxon>
        <taxon>Pseudomonadales</taxon>
        <taxon>Marinobacteraceae</taxon>
        <taxon>Marinobacter</taxon>
    </lineage>
</organism>
<accession>A6F365</accession>
<dbReference type="Proteomes" id="UP000005856">
    <property type="component" value="Unassembled WGS sequence"/>
</dbReference>
<keyword evidence="1" id="KW-0732">Signal</keyword>
<evidence type="ECO:0000256" key="1">
    <source>
        <dbReference type="SAM" id="SignalP"/>
    </source>
</evidence>
<feature type="chain" id="PRO_5002692719" evidence="1">
    <location>
        <begin position="21"/>
        <end position="109"/>
    </location>
</feature>
<dbReference type="AlphaFoldDB" id="A6F365"/>